<keyword evidence="2" id="KW-1185">Reference proteome</keyword>
<sequence>MDERAECLRLAEQEQADRGAQAASLALIDVLSDLGIEITSVRTTGSDDGVRLGTVATSHVWTLCEILSGEVSRRAAAASLRAALSEVGARCEQ</sequence>
<evidence type="ECO:0000313" key="2">
    <source>
        <dbReference type="Proteomes" id="UP001592531"/>
    </source>
</evidence>
<evidence type="ECO:0008006" key="3">
    <source>
        <dbReference type="Google" id="ProtNLM"/>
    </source>
</evidence>
<dbReference type="Proteomes" id="UP001592531">
    <property type="component" value="Unassembled WGS sequence"/>
</dbReference>
<evidence type="ECO:0000313" key="1">
    <source>
        <dbReference type="EMBL" id="MFC1416536.1"/>
    </source>
</evidence>
<dbReference type="RefSeq" id="WP_380533831.1">
    <property type="nucleotide sequence ID" value="NZ_JBHFAB010000004.1"/>
</dbReference>
<name>A0ABV6VS06_9ACTN</name>
<dbReference type="EMBL" id="JBHFAB010000004">
    <property type="protein sequence ID" value="MFC1416536.1"/>
    <property type="molecule type" value="Genomic_DNA"/>
</dbReference>
<organism evidence="1 2">
    <name type="scientific">Streptacidiphilus cavernicola</name>
    <dbReference type="NCBI Taxonomy" id="3342716"/>
    <lineage>
        <taxon>Bacteria</taxon>
        <taxon>Bacillati</taxon>
        <taxon>Actinomycetota</taxon>
        <taxon>Actinomycetes</taxon>
        <taxon>Kitasatosporales</taxon>
        <taxon>Streptomycetaceae</taxon>
        <taxon>Streptacidiphilus</taxon>
    </lineage>
</organism>
<comment type="caution">
    <text evidence="1">The sequence shown here is derived from an EMBL/GenBank/DDBJ whole genome shotgun (WGS) entry which is preliminary data.</text>
</comment>
<gene>
    <name evidence="1" type="ORF">ACEZDE_07770</name>
</gene>
<proteinExistence type="predicted"/>
<protein>
    <recommendedName>
        <fullName evidence="3">PGM1 C-terminal domain-containing protein</fullName>
    </recommendedName>
</protein>
<reference evidence="1 2" key="1">
    <citation type="submission" date="2024-09" db="EMBL/GenBank/DDBJ databases">
        <authorList>
            <person name="Lee S.D."/>
        </authorList>
    </citation>
    <scope>NUCLEOTIDE SEQUENCE [LARGE SCALE GENOMIC DNA]</scope>
    <source>
        <strain evidence="1 2">N8-3</strain>
    </source>
</reference>
<accession>A0ABV6VS06</accession>